<dbReference type="SUPFAM" id="SSF52777">
    <property type="entry name" value="CoA-dependent acyltransferases"/>
    <property type="match status" value="1"/>
</dbReference>
<dbReference type="InterPro" id="IPR001078">
    <property type="entry name" value="2-oxoacid_DH_actylTfrase"/>
</dbReference>
<feature type="compositionally biased region" description="Polar residues" evidence="5">
    <location>
        <begin position="139"/>
        <end position="150"/>
    </location>
</feature>
<evidence type="ECO:0000313" key="9">
    <source>
        <dbReference type="WBParaSite" id="TREG1_3360.12"/>
    </source>
</evidence>
<dbReference type="InterPro" id="IPR000089">
    <property type="entry name" value="Biotin_lipoyl"/>
</dbReference>
<proteinExistence type="inferred from homology"/>
<dbReference type="InterPro" id="IPR004167">
    <property type="entry name" value="PSBD"/>
</dbReference>
<dbReference type="SUPFAM" id="SSF51230">
    <property type="entry name" value="Single hybrid motif"/>
    <property type="match status" value="1"/>
</dbReference>
<dbReference type="GO" id="GO:0006086">
    <property type="term" value="P:pyruvate decarboxylation to acetyl-CoA"/>
    <property type="evidence" value="ECO:0007669"/>
    <property type="project" value="InterPro"/>
</dbReference>
<dbReference type="FunFam" id="2.40.50.100:FF:000010">
    <property type="entry name" value="Acetyltransferase component of pyruvate dehydrogenase complex"/>
    <property type="match status" value="1"/>
</dbReference>
<feature type="region of interest" description="Disordered" evidence="5">
    <location>
        <begin position="127"/>
        <end position="150"/>
    </location>
</feature>
<dbReference type="CDD" id="cd06849">
    <property type="entry name" value="lipoyl_domain"/>
    <property type="match status" value="1"/>
</dbReference>
<sequence>MYFRLAFSRLLVTRNFIHTSRVIRFPVQLKMPSLSPTMSEGSIVNWLKKEGDEVLAGDALCEVQTDKAVMTFESDDDGILAKILVSAGSPNVSVGTAIAILANTDENWQEVAVNASAAAAALPQQTASASSSSPVQASEIPTTHQSTRSTSIGPAVRLLLQSHSLDGSQIPSTGPHGRLLKGDVLSYVANNKMMKPVESIQGKLSQDTSVGGVGASVAAVQSASFTDIPLTNMRQVIAQRLTESKSSIPHEYIRTIACLDNLNDLRRKIKMNYGIKLSINDFIIKACALGLRLVPDLNAIYDSQTESPIYLRSVDISMAVATSTGLITPILHSTDTLTISDISKLSKQLAKKARDGRLQPNEFQGGSFTISNLGMYGIREFTAIVNLPQVAILAVGTGLPEANNNPPISTPTIDSIKEINFSTNITLTLSVDSRCVGVDSPTTTTTMSAGRFLRYVSHLLTEHPQLLIHDDPIYGLLEKNKINNIQSSELDEFDTMMMFREDGVTEDLISMKTV</sequence>
<dbReference type="WBParaSite" id="TREG1_3360.12">
    <property type="protein sequence ID" value="TREG1_3360.12"/>
    <property type="gene ID" value="TREG1_3360"/>
</dbReference>
<evidence type="ECO:0000256" key="1">
    <source>
        <dbReference type="ARBA" id="ARBA00007317"/>
    </source>
</evidence>
<dbReference type="PROSITE" id="PS50968">
    <property type="entry name" value="BIOTINYL_LIPOYL"/>
    <property type="match status" value="1"/>
</dbReference>
<dbReference type="GO" id="GO:0045254">
    <property type="term" value="C:pyruvate dehydrogenase complex"/>
    <property type="evidence" value="ECO:0007669"/>
    <property type="project" value="InterPro"/>
</dbReference>
<dbReference type="PROSITE" id="PS00189">
    <property type="entry name" value="LIPOYL"/>
    <property type="match status" value="1"/>
</dbReference>
<dbReference type="Proteomes" id="UP000050795">
    <property type="component" value="Unassembled WGS sequence"/>
</dbReference>
<evidence type="ECO:0000256" key="3">
    <source>
        <dbReference type="ARBA" id="ARBA00022946"/>
    </source>
</evidence>
<dbReference type="InterPro" id="IPR003016">
    <property type="entry name" value="2-oxoA_DH_lipoyl-BS"/>
</dbReference>
<dbReference type="Pfam" id="PF00364">
    <property type="entry name" value="Biotin_lipoyl"/>
    <property type="match status" value="1"/>
</dbReference>
<dbReference type="PANTHER" id="PTHR23151:SF90">
    <property type="entry name" value="DIHYDROLIPOYLLYSINE-RESIDUE ACETYLTRANSFERASE COMPONENT OF PYRUVATE DEHYDROGENASE COMPLEX, MITOCHONDRIAL-RELATED"/>
    <property type="match status" value="1"/>
</dbReference>
<feature type="compositionally biased region" description="Low complexity" evidence="5">
    <location>
        <begin position="127"/>
        <end position="138"/>
    </location>
</feature>
<dbReference type="EC" id="2.3.1.-" evidence="4"/>
<dbReference type="Gene3D" id="4.10.320.10">
    <property type="entry name" value="E3-binding domain"/>
    <property type="match status" value="1"/>
</dbReference>
<dbReference type="GO" id="GO:0005739">
    <property type="term" value="C:mitochondrion"/>
    <property type="evidence" value="ECO:0007669"/>
    <property type="project" value="TreeGrafter"/>
</dbReference>
<feature type="domain" description="Peripheral subunit-binding (PSBD)" evidence="7">
    <location>
        <begin position="151"/>
        <end position="188"/>
    </location>
</feature>
<evidence type="ECO:0000313" key="10">
    <source>
        <dbReference type="WBParaSite" id="TREG1_3460.1"/>
    </source>
</evidence>
<keyword evidence="4" id="KW-0012">Acyltransferase</keyword>
<keyword evidence="4" id="KW-0808">Transferase</keyword>
<name>A0AA85JQI1_TRIRE</name>
<reference evidence="8" key="1">
    <citation type="submission" date="2022-06" db="EMBL/GenBank/DDBJ databases">
        <authorList>
            <person name="Berger JAMES D."/>
            <person name="Berger JAMES D."/>
        </authorList>
    </citation>
    <scope>NUCLEOTIDE SEQUENCE [LARGE SCALE GENOMIC DNA]</scope>
</reference>
<comment type="similarity">
    <text evidence="1 4">Belongs to the 2-oxoacid dehydrogenase family.</text>
</comment>
<reference evidence="9 10" key="2">
    <citation type="submission" date="2023-11" db="UniProtKB">
        <authorList>
            <consortium name="WormBaseParasite"/>
        </authorList>
    </citation>
    <scope>IDENTIFICATION</scope>
</reference>
<evidence type="ECO:0000256" key="2">
    <source>
        <dbReference type="ARBA" id="ARBA00022823"/>
    </source>
</evidence>
<dbReference type="AlphaFoldDB" id="A0AA85JQI1"/>
<dbReference type="Pfam" id="PF00198">
    <property type="entry name" value="2-oxoacid_dh"/>
    <property type="match status" value="1"/>
</dbReference>
<feature type="domain" description="Lipoyl-binding" evidence="6">
    <location>
        <begin position="26"/>
        <end position="102"/>
    </location>
</feature>
<comment type="cofactor">
    <cofactor evidence="4">
        <name>(R)-lipoate</name>
        <dbReference type="ChEBI" id="CHEBI:83088"/>
    </cofactor>
</comment>
<dbReference type="InterPro" id="IPR011053">
    <property type="entry name" value="Single_hybrid_motif"/>
</dbReference>
<accession>A0AA85JQI1</accession>
<dbReference type="GO" id="GO:0016746">
    <property type="term" value="F:acyltransferase activity"/>
    <property type="evidence" value="ECO:0007669"/>
    <property type="project" value="UniProtKB-KW"/>
</dbReference>
<protein>
    <recommendedName>
        <fullName evidence="4">Dihydrolipoamide acetyltransferase component of pyruvate dehydrogenase complex</fullName>
        <ecNumber evidence="4">2.3.1.-</ecNumber>
    </recommendedName>
</protein>
<evidence type="ECO:0000256" key="5">
    <source>
        <dbReference type="SAM" id="MobiDB-lite"/>
    </source>
</evidence>
<dbReference type="InterPro" id="IPR023213">
    <property type="entry name" value="CAT-like_dom_sf"/>
</dbReference>
<keyword evidence="2 4" id="KW-0450">Lipoyl</keyword>
<evidence type="ECO:0000259" key="7">
    <source>
        <dbReference type="PROSITE" id="PS51826"/>
    </source>
</evidence>
<evidence type="ECO:0000256" key="4">
    <source>
        <dbReference type="RuleBase" id="RU003423"/>
    </source>
</evidence>
<dbReference type="WBParaSite" id="TREG1_3460.1">
    <property type="protein sequence ID" value="TREG1_3460.1"/>
    <property type="gene ID" value="TREG1_3460"/>
</dbReference>
<dbReference type="PANTHER" id="PTHR23151">
    <property type="entry name" value="DIHYDROLIPOAMIDE ACETYL/SUCCINYL-TRANSFERASE-RELATED"/>
    <property type="match status" value="1"/>
</dbReference>
<keyword evidence="3" id="KW-0809">Transit peptide</keyword>
<evidence type="ECO:0000259" key="6">
    <source>
        <dbReference type="PROSITE" id="PS50968"/>
    </source>
</evidence>
<dbReference type="Gene3D" id="3.30.559.10">
    <property type="entry name" value="Chloramphenicol acetyltransferase-like domain"/>
    <property type="match status" value="1"/>
</dbReference>
<dbReference type="InterPro" id="IPR036625">
    <property type="entry name" value="E3-bd_dom_sf"/>
</dbReference>
<dbReference type="InterPro" id="IPR045257">
    <property type="entry name" value="E2/Pdx1"/>
</dbReference>
<dbReference type="PROSITE" id="PS51826">
    <property type="entry name" value="PSBD"/>
    <property type="match status" value="1"/>
</dbReference>
<keyword evidence="8" id="KW-1185">Reference proteome</keyword>
<organism evidence="8 10">
    <name type="scientific">Trichobilharzia regenti</name>
    <name type="common">Nasal bird schistosome</name>
    <dbReference type="NCBI Taxonomy" id="157069"/>
    <lineage>
        <taxon>Eukaryota</taxon>
        <taxon>Metazoa</taxon>
        <taxon>Spiralia</taxon>
        <taxon>Lophotrochozoa</taxon>
        <taxon>Platyhelminthes</taxon>
        <taxon>Trematoda</taxon>
        <taxon>Digenea</taxon>
        <taxon>Strigeidida</taxon>
        <taxon>Schistosomatoidea</taxon>
        <taxon>Schistosomatidae</taxon>
        <taxon>Trichobilharzia</taxon>
    </lineage>
</organism>
<dbReference type="Gene3D" id="2.40.50.100">
    <property type="match status" value="1"/>
</dbReference>
<evidence type="ECO:0000313" key="8">
    <source>
        <dbReference type="Proteomes" id="UP000050795"/>
    </source>
</evidence>
<dbReference type="Pfam" id="PF02817">
    <property type="entry name" value="E3_binding"/>
    <property type="match status" value="1"/>
</dbReference>
<dbReference type="SUPFAM" id="SSF47005">
    <property type="entry name" value="Peripheral subunit-binding domain of 2-oxo acid dehydrogenase complex"/>
    <property type="match status" value="1"/>
</dbReference>